<keyword evidence="4" id="KW-0500">Molybdenum</keyword>
<protein>
    <submittedName>
        <fullName evidence="5">Molybdate ABC transporter substrate-binding protein</fullName>
    </submittedName>
</protein>
<dbReference type="GO" id="GO:0046872">
    <property type="term" value="F:metal ion binding"/>
    <property type="evidence" value="ECO:0007669"/>
    <property type="project" value="UniProtKB-KW"/>
</dbReference>
<keyword evidence="2 4" id="KW-0479">Metal-binding</keyword>
<evidence type="ECO:0000256" key="3">
    <source>
        <dbReference type="ARBA" id="ARBA00022729"/>
    </source>
</evidence>
<dbReference type="Gene3D" id="3.40.190.10">
    <property type="entry name" value="Periplasmic binding protein-like II"/>
    <property type="match status" value="2"/>
</dbReference>
<dbReference type="PANTHER" id="PTHR30632">
    <property type="entry name" value="MOLYBDATE-BINDING PERIPLASMIC PROTEIN"/>
    <property type="match status" value="1"/>
</dbReference>
<organism evidence="5 6">
    <name type="scientific">Candidatus Thiopontia autotrophica</name>
    <dbReference type="NCBI Taxonomy" id="2841688"/>
    <lineage>
        <taxon>Bacteria</taxon>
        <taxon>Pseudomonadati</taxon>
        <taxon>Pseudomonadota</taxon>
        <taxon>Gammaproteobacteria</taxon>
        <taxon>Candidatus Thiopontia</taxon>
    </lineage>
</organism>
<dbReference type="InterPro" id="IPR005950">
    <property type="entry name" value="ModA"/>
</dbReference>
<feature type="binding site" evidence="4">
    <location>
        <position position="172"/>
    </location>
    <ligand>
        <name>molybdate</name>
        <dbReference type="ChEBI" id="CHEBI:36264"/>
    </ligand>
</feature>
<evidence type="ECO:0000256" key="2">
    <source>
        <dbReference type="ARBA" id="ARBA00022723"/>
    </source>
</evidence>
<evidence type="ECO:0000313" key="6">
    <source>
        <dbReference type="Proteomes" id="UP000654401"/>
    </source>
</evidence>
<name>A0A8J6P5Y8_9GAMM</name>
<dbReference type="AlphaFoldDB" id="A0A8J6P5Y8"/>
<dbReference type="InterPro" id="IPR044084">
    <property type="entry name" value="AvModA-like_subst-bd"/>
</dbReference>
<dbReference type="Pfam" id="PF13531">
    <property type="entry name" value="SBP_bac_11"/>
    <property type="match status" value="1"/>
</dbReference>
<evidence type="ECO:0000256" key="4">
    <source>
        <dbReference type="PIRSR" id="PIRSR004846-1"/>
    </source>
</evidence>
<gene>
    <name evidence="5" type="primary">modA</name>
    <name evidence="5" type="ORF">H8D24_00605</name>
</gene>
<evidence type="ECO:0000256" key="1">
    <source>
        <dbReference type="ARBA" id="ARBA00009175"/>
    </source>
</evidence>
<dbReference type="PANTHER" id="PTHR30632:SF14">
    <property type="entry name" value="TUNGSTATE_MOLYBDATE_CHROMATE-BINDING PROTEIN MODA"/>
    <property type="match status" value="1"/>
</dbReference>
<dbReference type="NCBIfam" id="TIGR01256">
    <property type="entry name" value="modA"/>
    <property type="match status" value="1"/>
</dbReference>
<reference evidence="5 6" key="1">
    <citation type="submission" date="2020-08" db="EMBL/GenBank/DDBJ databases">
        <title>Bridging the membrane lipid divide: bacteria of the FCB group superphylum have the potential to synthesize archaeal ether lipids.</title>
        <authorList>
            <person name="Villanueva L."/>
            <person name="Von Meijenfeldt F.A.B."/>
            <person name="Westbye A.B."/>
            <person name="Yadav S."/>
            <person name="Hopmans E.C."/>
            <person name="Dutilh B.E."/>
            <person name="Sinninghe Damste J.S."/>
        </authorList>
    </citation>
    <scope>NUCLEOTIDE SEQUENCE [LARGE SCALE GENOMIC DNA]</scope>
    <source>
        <strain evidence="5">NIOZ-UU100</strain>
    </source>
</reference>
<dbReference type="Proteomes" id="UP000654401">
    <property type="component" value="Unassembled WGS sequence"/>
</dbReference>
<dbReference type="CDD" id="cd13539">
    <property type="entry name" value="PBP2_AvModA"/>
    <property type="match status" value="1"/>
</dbReference>
<dbReference type="EMBL" id="JACNFK010000011">
    <property type="protein sequence ID" value="MBC8518893.1"/>
    <property type="molecule type" value="Genomic_DNA"/>
</dbReference>
<feature type="binding site" evidence="4">
    <location>
        <position position="64"/>
    </location>
    <ligand>
        <name>molybdate</name>
        <dbReference type="ChEBI" id="CHEBI:36264"/>
    </ligand>
</feature>
<proteinExistence type="inferred from homology"/>
<dbReference type="InterPro" id="IPR050682">
    <property type="entry name" value="ModA/WtpA"/>
</dbReference>
<dbReference type="GO" id="GO:0015689">
    <property type="term" value="P:molybdate ion transport"/>
    <property type="evidence" value="ECO:0007669"/>
    <property type="project" value="InterPro"/>
</dbReference>
<dbReference type="PIRSF" id="PIRSF004846">
    <property type="entry name" value="ModA"/>
    <property type="match status" value="1"/>
</dbReference>
<accession>A0A8J6P5Y8</accession>
<keyword evidence="3" id="KW-0732">Signal</keyword>
<sequence>MNKFTIKAPVLAVITLWLLLSSRLVLADEIRVAVASNFADTIREVAKGFENNTGHKVSVISGSTGKHYAQIINGAPFNLFFAADVRRARLLEEEGFIDAGSRFTYALGKLVLWSPAADYIDPHGRVITDGGFRYLAVANPRLAPYGRAAREVLQGRGVWSSLRGRMVRGENIGQTFQFVSSGNAELGFVSYSQIKRPGQPIKGSFWEVPQPLYSSIEQQAVLLDDNDPARSFLDYVKSDEALEIIRGFGYGIP</sequence>
<comment type="similarity">
    <text evidence="1">Belongs to the bacterial solute-binding protein ModA family.</text>
</comment>
<dbReference type="SUPFAM" id="SSF53850">
    <property type="entry name" value="Periplasmic binding protein-like II"/>
    <property type="match status" value="1"/>
</dbReference>
<evidence type="ECO:0000313" key="5">
    <source>
        <dbReference type="EMBL" id="MBC8518893.1"/>
    </source>
</evidence>
<comment type="caution">
    <text evidence="5">The sequence shown here is derived from an EMBL/GenBank/DDBJ whole genome shotgun (WGS) entry which is preliminary data.</text>
</comment>
<dbReference type="GO" id="GO:0030973">
    <property type="term" value="F:molybdate ion binding"/>
    <property type="evidence" value="ECO:0007669"/>
    <property type="project" value="InterPro"/>
</dbReference>